<evidence type="ECO:0000313" key="2">
    <source>
        <dbReference type="EMBL" id="RAH79222.1"/>
    </source>
</evidence>
<keyword evidence="1" id="KW-0812">Transmembrane</keyword>
<dbReference type="GeneID" id="37170069"/>
<dbReference type="AlphaFoldDB" id="A0A8T8WUU6"/>
<organism evidence="2 3">
    <name type="scientific">Aspergillus japonicus CBS 114.51</name>
    <dbReference type="NCBI Taxonomy" id="1448312"/>
    <lineage>
        <taxon>Eukaryota</taxon>
        <taxon>Fungi</taxon>
        <taxon>Dikarya</taxon>
        <taxon>Ascomycota</taxon>
        <taxon>Pezizomycotina</taxon>
        <taxon>Eurotiomycetes</taxon>
        <taxon>Eurotiomycetidae</taxon>
        <taxon>Eurotiales</taxon>
        <taxon>Aspergillaceae</taxon>
        <taxon>Aspergillus</taxon>
        <taxon>Aspergillus subgen. Circumdati</taxon>
    </lineage>
</organism>
<reference evidence="2 3" key="1">
    <citation type="submission" date="2018-02" db="EMBL/GenBank/DDBJ databases">
        <title>The genomes of Aspergillus section Nigri reveals drivers in fungal speciation.</title>
        <authorList>
            <consortium name="DOE Joint Genome Institute"/>
            <person name="Vesth T.C."/>
            <person name="Nybo J."/>
            <person name="Theobald S."/>
            <person name="Brandl J."/>
            <person name="Frisvad J.C."/>
            <person name="Nielsen K.F."/>
            <person name="Lyhne E.K."/>
            <person name="Kogle M.E."/>
            <person name="Kuo A."/>
            <person name="Riley R."/>
            <person name="Clum A."/>
            <person name="Nolan M."/>
            <person name="Lipzen A."/>
            <person name="Salamov A."/>
            <person name="Henrissat B."/>
            <person name="Wiebenga A."/>
            <person name="De vries R.P."/>
            <person name="Grigoriev I.V."/>
            <person name="Mortensen U.H."/>
            <person name="Andersen M.R."/>
            <person name="Baker S.E."/>
        </authorList>
    </citation>
    <scope>NUCLEOTIDE SEQUENCE [LARGE SCALE GENOMIC DNA]</scope>
    <source>
        <strain evidence="2 3">CBS 114.51</strain>
    </source>
</reference>
<name>A0A8T8WUU6_ASPJA</name>
<keyword evidence="1" id="KW-1133">Transmembrane helix</keyword>
<proteinExistence type="predicted"/>
<evidence type="ECO:0000256" key="1">
    <source>
        <dbReference type="SAM" id="Phobius"/>
    </source>
</evidence>
<evidence type="ECO:0000313" key="3">
    <source>
        <dbReference type="Proteomes" id="UP000249497"/>
    </source>
</evidence>
<gene>
    <name evidence="2" type="ORF">BO86DRAFT_157086</name>
</gene>
<protein>
    <submittedName>
        <fullName evidence="2">Uncharacterized protein</fullName>
    </submittedName>
</protein>
<sequence>MTYVTLWLTCYLAVWFFTSSVIEAWRATLEDKRRHLMPEMAYLDWMADCTDETVNEMSNQPVGTHRCFTANSGRFSWS</sequence>
<dbReference type="Proteomes" id="UP000249497">
    <property type="component" value="Unassembled WGS sequence"/>
</dbReference>
<accession>A0A8T8WUU6</accession>
<keyword evidence="1" id="KW-0472">Membrane</keyword>
<feature type="transmembrane region" description="Helical" evidence="1">
    <location>
        <begin position="6"/>
        <end position="25"/>
    </location>
</feature>
<dbReference type="EMBL" id="KZ824817">
    <property type="protein sequence ID" value="RAH79222.1"/>
    <property type="molecule type" value="Genomic_DNA"/>
</dbReference>
<keyword evidence="3" id="KW-1185">Reference proteome</keyword>
<dbReference type="RefSeq" id="XP_025525116.1">
    <property type="nucleotide sequence ID" value="XM_025666377.1"/>
</dbReference>